<comment type="subcellular location">
    <subcellularLocation>
        <location evidence="1">Cell membrane</location>
        <topology evidence="1">Multi-pass membrane protein</topology>
    </subcellularLocation>
</comment>
<dbReference type="InterPro" id="IPR024989">
    <property type="entry name" value="MFS_assoc_dom"/>
</dbReference>
<dbReference type="GO" id="GO:0005886">
    <property type="term" value="C:plasma membrane"/>
    <property type="evidence" value="ECO:0007669"/>
    <property type="project" value="UniProtKB-SubCell"/>
</dbReference>
<evidence type="ECO:0000256" key="3">
    <source>
        <dbReference type="ARBA" id="ARBA00022475"/>
    </source>
</evidence>
<evidence type="ECO:0000256" key="1">
    <source>
        <dbReference type="ARBA" id="ARBA00004651"/>
    </source>
</evidence>
<feature type="transmembrane region" description="Helical" evidence="7">
    <location>
        <begin position="93"/>
        <end position="112"/>
    </location>
</feature>
<name>A0A841PV02_9BACI</name>
<keyword evidence="3" id="KW-1003">Cell membrane</keyword>
<feature type="transmembrane region" description="Helical" evidence="7">
    <location>
        <begin position="10"/>
        <end position="28"/>
    </location>
</feature>
<dbReference type="GO" id="GO:0015213">
    <property type="term" value="F:uridine transmembrane transporter activity"/>
    <property type="evidence" value="ECO:0007669"/>
    <property type="project" value="TreeGrafter"/>
</dbReference>
<keyword evidence="6 7" id="KW-0472">Membrane</keyword>
<feature type="transmembrane region" description="Helical" evidence="7">
    <location>
        <begin position="355"/>
        <end position="375"/>
    </location>
</feature>
<evidence type="ECO:0000256" key="5">
    <source>
        <dbReference type="ARBA" id="ARBA00022989"/>
    </source>
</evidence>
<keyword evidence="4 7" id="KW-0812">Transmembrane</keyword>
<evidence type="ECO:0000313" key="10">
    <source>
        <dbReference type="Proteomes" id="UP000581688"/>
    </source>
</evidence>
<proteinExistence type="predicted"/>
<gene>
    <name evidence="9" type="ORF">HNQ94_001283</name>
</gene>
<dbReference type="Pfam" id="PF12832">
    <property type="entry name" value="MFS_1_like"/>
    <property type="match status" value="1"/>
</dbReference>
<feature type="transmembrane region" description="Helical" evidence="7">
    <location>
        <begin position="290"/>
        <end position="313"/>
    </location>
</feature>
<evidence type="ECO:0000256" key="2">
    <source>
        <dbReference type="ARBA" id="ARBA00022448"/>
    </source>
</evidence>
<feature type="transmembrane region" description="Helical" evidence="7">
    <location>
        <begin position="40"/>
        <end position="58"/>
    </location>
</feature>
<feature type="domain" description="Major facilitator superfamily (MFS) profile" evidence="8">
    <location>
        <begin position="1"/>
        <end position="380"/>
    </location>
</feature>
<dbReference type="SUPFAM" id="SSF103473">
    <property type="entry name" value="MFS general substrate transporter"/>
    <property type="match status" value="1"/>
</dbReference>
<dbReference type="PANTHER" id="PTHR23522">
    <property type="entry name" value="BLL5896 PROTEIN"/>
    <property type="match status" value="1"/>
</dbReference>
<reference evidence="9 10" key="1">
    <citation type="submission" date="2020-08" db="EMBL/GenBank/DDBJ databases">
        <title>Genomic Encyclopedia of Type Strains, Phase IV (KMG-IV): sequencing the most valuable type-strain genomes for metagenomic binning, comparative biology and taxonomic classification.</title>
        <authorList>
            <person name="Goeker M."/>
        </authorList>
    </citation>
    <scope>NUCLEOTIDE SEQUENCE [LARGE SCALE GENOMIC DNA]</scope>
    <source>
        <strain evidence="9 10">DSM 19612</strain>
    </source>
</reference>
<dbReference type="PROSITE" id="PS50850">
    <property type="entry name" value="MFS"/>
    <property type="match status" value="1"/>
</dbReference>
<keyword evidence="5 7" id="KW-1133">Transmembrane helix</keyword>
<evidence type="ECO:0000256" key="4">
    <source>
        <dbReference type="ARBA" id="ARBA00022692"/>
    </source>
</evidence>
<feature type="transmembrane region" description="Helical" evidence="7">
    <location>
        <begin position="195"/>
        <end position="216"/>
    </location>
</feature>
<evidence type="ECO:0000256" key="6">
    <source>
        <dbReference type="ARBA" id="ARBA00023136"/>
    </source>
</evidence>
<keyword evidence="10" id="KW-1185">Reference proteome</keyword>
<evidence type="ECO:0000259" key="8">
    <source>
        <dbReference type="PROSITE" id="PS50850"/>
    </source>
</evidence>
<dbReference type="PANTHER" id="PTHR23522:SF4">
    <property type="entry name" value="NUCLEOSIDE PERMEASE NUPG-RELATED"/>
    <property type="match status" value="1"/>
</dbReference>
<dbReference type="Gene3D" id="1.20.1250.20">
    <property type="entry name" value="MFS general substrate transporter like domains"/>
    <property type="match status" value="2"/>
</dbReference>
<evidence type="ECO:0000256" key="7">
    <source>
        <dbReference type="SAM" id="Phobius"/>
    </source>
</evidence>
<evidence type="ECO:0000313" key="9">
    <source>
        <dbReference type="EMBL" id="MBB6452837.1"/>
    </source>
</evidence>
<dbReference type="GO" id="GO:0015212">
    <property type="term" value="F:cytidine transmembrane transporter activity"/>
    <property type="evidence" value="ECO:0007669"/>
    <property type="project" value="TreeGrafter"/>
</dbReference>
<dbReference type="RefSeq" id="WP_246199943.1">
    <property type="nucleotide sequence ID" value="NZ_CADDWK010000003.1"/>
</dbReference>
<feature type="transmembrane region" description="Helical" evidence="7">
    <location>
        <begin position="156"/>
        <end position="174"/>
    </location>
</feature>
<dbReference type="InterPro" id="IPR036259">
    <property type="entry name" value="MFS_trans_sf"/>
</dbReference>
<dbReference type="AlphaFoldDB" id="A0A841PV02"/>
<organism evidence="9 10">
    <name type="scientific">Salirhabdus euzebyi</name>
    <dbReference type="NCBI Taxonomy" id="394506"/>
    <lineage>
        <taxon>Bacteria</taxon>
        <taxon>Bacillati</taxon>
        <taxon>Bacillota</taxon>
        <taxon>Bacilli</taxon>
        <taxon>Bacillales</taxon>
        <taxon>Bacillaceae</taxon>
        <taxon>Salirhabdus</taxon>
    </lineage>
</organism>
<feature type="transmembrane region" description="Helical" evidence="7">
    <location>
        <begin position="264"/>
        <end position="284"/>
    </location>
</feature>
<feature type="transmembrane region" description="Helical" evidence="7">
    <location>
        <begin position="70"/>
        <end position="87"/>
    </location>
</feature>
<dbReference type="EMBL" id="JACHGH010000003">
    <property type="protein sequence ID" value="MBB6452837.1"/>
    <property type="molecule type" value="Genomic_DNA"/>
</dbReference>
<comment type="caution">
    <text evidence="9">The sequence shown here is derived from an EMBL/GenBank/DDBJ whole genome shotgun (WGS) entry which is preliminary data.</text>
</comment>
<keyword evidence="2" id="KW-0813">Transport</keyword>
<protein>
    <submittedName>
        <fullName evidence="9">PPP family 3-phenylpropionic acid transporter</fullName>
    </submittedName>
</protein>
<dbReference type="Proteomes" id="UP000581688">
    <property type="component" value="Unassembled WGS sequence"/>
</dbReference>
<feature type="transmembrane region" description="Helical" evidence="7">
    <location>
        <begin position="133"/>
        <end position="150"/>
    </location>
</feature>
<sequence>MQKTWSMSSFYFYVFFSFGGLFSLLSLYLKNEAHLSGTQIGTIMSLGPIVMILSQPFWGVICDYTKKPRLVLTFTVFLTGIAGLGYLVSTSYIWIFIVAIILAFFQSAIVPISDSLVTNYVYEHQKSYGSIRSWGAVGYSISVLAVAKISEVFGSQSIFICFAIALVIASWYATKIPEPKRDTNLHANLLVGLKELFRLPPYLLFLFVTFFVFGPIYANNFYFGLLFESIGGTVAGIGIAFLLMAGSEVPFMKWADRFINRFGIMRILFLAAMVSAFRWFLYFFEPSQMVVYMTSILQGFSIGLFIPAALRFVKMIAPENVQVTAVSFYSAAGNGLGCWFCTIMGGILIDYFSIFTTYMFYGVLTTIGLVCLFFLKKMEGTWEGTTTS</sequence>
<feature type="transmembrane region" description="Helical" evidence="7">
    <location>
        <begin position="222"/>
        <end position="243"/>
    </location>
</feature>
<dbReference type="InterPro" id="IPR020846">
    <property type="entry name" value="MFS_dom"/>
</dbReference>
<accession>A0A841PV02</accession>
<feature type="transmembrane region" description="Helical" evidence="7">
    <location>
        <begin position="325"/>
        <end position="349"/>
    </location>
</feature>